<gene>
    <name evidence="2" type="ORF">CEXT_106111</name>
</gene>
<proteinExistence type="predicted"/>
<dbReference type="Proteomes" id="UP001054945">
    <property type="component" value="Unassembled WGS sequence"/>
</dbReference>
<accession>A0AAV4QLX4</accession>
<evidence type="ECO:0000256" key="1">
    <source>
        <dbReference type="SAM" id="MobiDB-lite"/>
    </source>
</evidence>
<dbReference type="EMBL" id="BPLR01006327">
    <property type="protein sequence ID" value="GIY09065.1"/>
    <property type="molecule type" value="Genomic_DNA"/>
</dbReference>
<feature type="compositionally biased region" description="Basic and acidic residues" evidence="1">
    <location>
        <begin position="59"/>
        <end position="70"/>
    </location>
</feature>
<evidence type="ECO:0000313" key="3">
    <source>
        <dbReference type="Proteomes" id="UP001054945"/>
    </source>
</evidence>
<feature type="region of interest" description="Disordered" evidence="1">
    <location>
        <begin position="27"/>
        <end position="92"/>
    </location>
</feature>
<evidence type="ECO:0000313" key="2">
    <source>
        <dbReference type="EMBL" id="GIY09065.1"/>
    </source>
</evidence>
<protein>
    <submittedName>
        <fullName evidence="2">Uncharacterized protein</fullName>
    </submittedName>
</protein>
<comment type="caution">
    <text evidence="2">The sequence shown here is derived from an EMBL/GenBank/DDBJ whole genome shotgun (WGS) entry which is preliminary data.</text>
</comment>
<name>A0AAV4QLX4_CAEEX</name>
<feature type="compositionally biased region" description="Basic and acidic residues" evidence="1">
    <location>
        <begin position="34"/>
        <end position="48"/>
    </location>
</feature>
<keyword evidence="3" id="KW-1185">Reference proteome</keyword>
<organism evidence="2 3">
    <name type="scientific">Caerostris extrusa</name>
    <name type="common">Bark spider</name>
    <name type="synonym">Caerostris bankana</name>
    <dbReference type="NCBI Taxonomy" id="172846"/>
    <lineage>
        <taxon>Eukaryota</taxon>
        <taxon>Metazoa</taxon>
        <taxon>Ecdysozoa</taxon>
        <taxon>Arthropoda</taxon>
        <taxon>Chelicerata</taxon>
        <taxon>Arachnida</taxon>
        <taxon>Araneae</taxon>
        <taxon>Araneomorphae</taxon>
        <taxon>Entelegynae</taxon>
        <taxon>Araneoidea</taxon>
        <taxon>Araneidae</taxon>
        <taxon>Caerostris</taxon>
    </lineage>
</organism>
<dbReference type="AlphaFoldDB" id="A0AAV4QLX4"/>
<reference evidence="2 3" key="1">
    <citation type="submission" date="2021-06" db="EMBL/GenBank/DDBJ databases">
        <title>Caerostris extrusa draft genome.</title>
        <authorList>
            <person name="Kono N."/>
            <person name="Arakawa K."/>
        </authorList>
    </citation>
    <scope>NUCLEOTIDE SEQUENCE [LARGE SCALE GENOMIC DNA]</scope>
</reference>
<sequence>MLPNPKLITLTPQAELRWCPRRQLHGRAAVSAERVAESVRQREARTGRDGQQVGLQHAQHQDLLEPRAEEGEGPEEGGRPPNTPLSTINSRC</sequence>